<gene>
    <name evidence="1" type="ORF">BDK51DRAFT_20472</name>
</gene>
<dbReference type="SUPFAM" id="SSF81383">
    <property type="entry name" value="F-box domain"/>
    <property type="match status" value="1"/>
</dbReference>
<dbReference type="EMBL" id="KZ996739">
    <property type="protein sequence ID" value="RKO88408.1"/>
    <property type="molecule type" value="Genomic_DNA"/>
</dbReference>
<dbReference type="InterPro" id="IPR036047">
    <property type="entry name" value="F-box-like_dom_sf"/>
</dbReference>
<organism evidence="1 2">
    <name type="scientific">Blyttiomyces helicus</name>
    <dbReference type="NCBI Taxonomy" id="388810"/>
    <lineage>
        <taxon>Eukaryota</taxon>
        <taxon>Fungi</taxon>
        <taxon>Fungi incertae sedis</taxon>
        <taxon>Chytridiomycota</taxon>
        <taxon>Chytridiomycota incertae sedis</taxon>
        <taxon>Chytridiomycetes</taxon>
        <taxon>Chytridiomycetes incertae sedis</taxon>
        <taxon>Blyttiomyces</taxon>
    </lineage>
</organism>
<sequence>MAPPPPFPYEVYQNIFAHLDATTPQRFTLVSRSFASVARDPHSRAGLFLRLYGRALALHHTFRSHRGALTPEVGRLMLRAGAGLPRFLVQLVDKEYHRSDRSRKAVPVALFAFFIRVGFEIYGADADFKEDVSTYSLTDVGRFERLLYGSTAASPTSLSSIETLLTKYRFVPVRGLGSPPDETVYLVSKLSMPLIRHLVANGLDLSTVNDQVMERVLWRADVSDASLQPYLDIGFSLTPSAMKKGLQMARPATLDALRRRVDAQALQRLAEETLHDMLGPSAGRGWNWVPESADYLMRTFSLGDDVAARALLTHPDAPLAPNGARVDFPATRCYMKANPCPVWRWVLKTYGASHPFAAACFDDALSRAAADRDLHALHDTFLDAGMRFAPRHVKILACRVLHRDMTANALHLMQVLRAQVAASDLADEERAEWVAALRDEVVDNEEWGNRMRTTQLEGGARG</sequence>
<feature type="non-terminal residue" evidence="1">
    <location>
        <position position="462"/>
    </location>
</feature>
<dbReference type="AlphaFoldDB" id="A0A4P9WB82"/>
<keyword evidence="2" id="KW-1185">Reference proteome</keyword>
<evidence type="ECO:0000313" key="2">
    <source>
        <dbReference type="Proteomes" id="UP000269721"/>
    </source>
</evidence>
<proteinExistence type="predicted"/>
<dbReference type="OrthoDB" id="270318at2759"/>
<evidence type="ECO:0000313" key="1">
    <source>
        <dbReference type="EMBL" id="RKO88408.1"/>
    </source>
</evidence>
<protein>
    <recommendedName>
        <fullName evidence="3">F-box domain-containing protein</fullName>
    </recommendedName>
</protein>
<evidence type="ECO:0008006" key="3">
    <source>
        <dbReference type="Google" id="ProtNLM"/>
    </source>
</evidence>
<accession>A0A4P9WB82</accession>
<dbReference type="Proteomes" id="UP000269721">
    <property type="component" value="Unassembled WGS sequence"/>
</dbReference>
<reference evidence="2" key="1">
    <citation type="journal article" date="2018" name="Nat. Microbiol.">
        <title>Leveraging single-cell genomics to expand the fungal tree of life.</title>
        <authorList>
            <person name="Ahrendt S.R."/>
            <person name="Quandt C.A."/>
            <person name="Ciobanu D."/>
            <person name="Clum A."/>
            <person name="Salamov A."/>
            <person name="Andreopoulos B."/>
            <person name="Cheng J.F."/>
            <person name="Woyke T."/>
            <person name="Pelin A."/>
            <person name="Henrissat B."/>
            <person name="Reynolds N.K."/>
            <person name="Benny G.L."/>
            <person name="Smith M.E."/>
            <person name="James T.Y."/>
            <person name="Grigoriev I.V."/>
        </authorList>
    </citation>
    <scope>NUCLEOTIDE SEQUENCE [LARGE SCALE GENOMIC DNA]</scope>
</reference>
<name>A0A4P9WB82_9FUNG</name>